<evidence type="ECO:0000313" key="2">
    <source>
        <dbReference type="Proteomes" id="UP000824782"/>
    </source>
</evidence>
<reference evidence="1" key="1">
    <citation type="thesis" date="2020" institute="ProQuest LLC" country="789 East Eisenhower Parkway, Ann Arbor, MI, USA">
        <title>Comparative Genomics and Chromosome Evolution.</title>
        <authorList>
            <person name="Mudd A.B."/>
        </authorList>
    </citation>
    <scope>NUCLEOTIDE SEQUENCE</scope>
    <source>
        <strain evidence="1">237g6f4</strain>
        <tissue evidence="1">Blood</tissue>
    </source>
</reference>
<sequence>MMARRHHYSNIIRCLCTSDITTRCNFTVGEVTVPQGKLRTKAGILLEGGSLWRISVCSSVFHPQSSAQYNRHSHRCSVATLSRFPRLLDAPV</sequence>
<gene>
    <name evidence="1" type="ORF">GDO81_009408</name>
</gene>
<evidence type="ECO:0000313" key="1">
    <source>
        <dbReference type="EMBL" id="KAG8574990.1"/>
    </source>
</evidence>
<organism evidence="1 2">
    <name type="scientific">Engystomops pustulosus</name>
    <name type="common">Tungara frog</name>
    <name type="synonym">Physalaemus pustulosus</name>
    <dbReference type="NCBI Taxonomy" id="76066"/>
    <lineage>
        <taxon>Eukaryota</taxon>
        <taxon>Metazoa</taxon>
        <taxon>Chordata</taxon>
        <taxon>Craniata</taxon>
        <taxon>Vertebrata</taxon>
        <taxon>Euteleostomi</taxon>
        <taxon>Amphibia</taxon>
        <taxon>Batrachia</taxon>
        <taxon>Anura</taxon>
        <taxon>Neobatrachia</taxon>
        <taxon>Hyloidea</taxon>
        <taxon>Leptodactylidae</taxon>
        <taxon>Leiuperinae</taxon>
        <taxon>Engystomops</taxon>
    </lineage>
</organism>
<dbReference type="EMBL" id="WNYA01000004">
    <property type="protein sequence ID" value="KAG8574990.1"/>
    <property type="molecule type" value="Genomic_DNA"/>
</dbReference>
<dbReference type="AlphaFoldDB" id="A0AAV7BQJ4"/>
<name>A0AAV7BQJ4_ENGPU</name>
<dbReference type="Proteomes" id="UP000824782">
    <property type="component" value="Unassembled WGS sequence"/>
</dbReference>
<keyword evidence="2" id="KW-1185">Reference proteome</keyword>
<proteinExistence type="predicted"/>
<protein>
    <submittedName>
        <fullName evidence="1">Uncharacterized protein</fullName>
    </submittedName>
</protein>
<comment type="caution">
    <text evidence="1">The sequence shown here is derived from an EMBL/GenBank/DDBJ whole genome shotgun (WGS) entry which is preliminary data.</text>
</comment>
<accession>A0AAV7BQJ4</accession>